<reference evidence="8" key="2">
    <citation type="submission" date="2023-01" db="EMBL/GenBank/DDBJ databases">
        <authorList>
            <person name="Sun Q."/>
            <person name="Evtushenko L."/>
        </authorList>
    </citation>
    <scope>NUCLEOTIDE SEQUENCE</scope>
    <source>
        <strain evidence="8">VKM B-2789</strain>
    </source>
</reference>
<dbReference type="Pfam" id="PF12706">
    <property type="entry name" value="Lactamase_B_2"/>
    <property type="match status" value="1"/>
</dbReference>
<evidence type="ECO:0000256" key="1">
    <source>
        <dbReference type="ARBA" id="ARBA00004886"/>
    </source>
</evidence>
<sequence>MPEGTSRLRLKVLGSAAGGGFPQWNCRCPVCALAWEGDPRVRRRTQASIAVSADGEQWALINCAPEILSQIQSLPALQPQHGRRHTPVASVLLTNADIDHVAGLLSLREGQAFTLNATAAIHDVLRANPVFDVLAAGLVERRHIGLDAPFELVAGVTASLFPVPGKIALYLEAGEIAAHGEVATALEGEQTVGVELSDGISRLLFIPGCARMTEALAARIAGADAVLFDGTVWQDDEMIRAGVGSKTGARMGHMAMSGAAGSIAAFADLDVGRKIYVHINNTNPVLIEGSAERRAAEAAGWEIAEDGMDVVPAGATMETAS</sequence>
<evidence type="ECO:0000256" key="5">
    <source>
        <dbReference type="ARBA" id="ARBA00022905"/>
    </source>
</evidence>
<organism evidence="8 9">
    <name type="scientific">Ancylobacter defluvii</name>
    <dbReference type="NCBI Taxonomy" id="1282440"/>
    <lineage>
        <taxon>Bacteria</taxon>
        <taxon>Pseudomonadati</taxon>
        <taxon>Pseudomonadota</taxon>
        <taxon>Alphaproteobacteria</taxon>
        <taxon>Hyphomicrobiales</taxon>
        <taxon>Xanthobacteraceae</taxon>
        <taxon>Ancylobacter</taxon>
    </lineage>
</organism>
<comment type="caution">
    <text evidence="8">The sequence shown here is derived from an EMBL/GenBank/DDBJ whole genome shotgun (WGS) entry which is preliminary data.</text>
</comment>
<dbReference type="RefSeq" id="WP_213358601.1">
    <property type="nucleotide sequence ID" value="NZ_BSFM01000012.1"/>
</dbReference>
<evidence type="ECO:0000256" key="2">
    <source>
        <dbReference type="ARBA" id="ARBA00008481"/>
    </source>
</evidence>
<gene>
    <name evidence="6 8" type="primary">pqqB</name>
    <name evidence="8" type="ORF">GCM10017653_23890</name>
</gene>
<feature type="domain" description="Metallo-beta-lactamase" evidence="7">
    <location>
        <begin position="58"/>
        <end position="279"/>
    </location>
</feature>
<dbReference type="Gene3D" id="3.60.15.10">
    <property type="entry name" value="Ribonuclease Z/Hydroxyacylglutathione hydrolase-like"/>
    <property type="match status" value="1"/>
</dbReference>
<dbReference type="SUPFAM" id="SSF56281">
    <property type="entry name" value="Metallo-hydrolase/oxidoreductase"/>
    <property type="match status" value="1"/>
</dbReference>
<dbReference type="PANTHER" id="PTHR42663">
    <property type="entry name" value="HYDROLASE C777.06C-RELATED-RELATED"/>
    <property type="match status" value="1"/>
</dbReference>
<dbReference type="InterPro" id="IPR001279">
    <property type="entry name" value="Metallo-B-lactamas"/>
</dbReference>
<evidence type="ECO:0000313" key="9">
    <source>
        <dbReference type="Proteomes" id="UP001143330"/>
    </source>
</evidence>
<dbReference type="InterPro" id="IPR036866">
    <property type="entry name" value="RibonucZ/Hydroxyglut_hydro"/>
</dbReference>
<dbReference type="AlphaFoldDB" id="A0A9W6JYM5"/>
<dbReference type="HAMAP" id="MF_00653">
    <property type="entry name" value="PQQ_syn_PqqB"/>
    <property type="match status" value="1"/>
</dbReference>
<dbReference type="PANTHER" id="PTHR42663:SF7">
    <property type="entry name" value="COENZYME PQQ SYNTHESIS PROTEIN B"/>
    <property type="match status" value="1"/>
</dbReference>
<dbReference type="CDD" id="cd16274">
    <property type="entry name" value="PQQB-like_MBL-fold"/>
    <property type="match status" value="1"/>
</dbReference>
<evidence type="ECO:0000256" key="4">
    <source>
        <dbReference type="ARBA" id="ARBA00022448"/>
    </source>
</evidence>
<dbReference type="Proteomes" id="UP001143330">
    <property type="component" value="Unassembled WGS sequence"/>
</dbReference>
<dbReference type="EMBL" id="BSFM01000012">
    <property type="protein sequence ID" value="GLK84319.1"/>
    <property type="molecule type" value="Genomic_DNA"/>
</dbReference>
<keyword evidence="9" id="KW-1185">Reference proteome</keyword>
<accession>A0A9W6JYM5</accession>
<dbReference type="GO" id="GO:0018189">
    <property type="term" value="P:pyrroloquinoline quinone biosynthetic process"/>
    <property type="evidence" value="ECO:0007669"/>
    <property type="project" value="UniProtKB-UniRule"/>
</dbReference>
<dbReference type="NCBIfam" id="TIGR02108">
    <property type="entry name" value="PQQ_syn_pqqB"/>
    <property type="match status" value="1"/>
</dbReference>
<reference evidence="8" key="1">
    <citation type="journal article" date="2014" name="Int. J. Syst. Evol. Microbiol.">
        <title>Complete genome sequence of Corynebacterium casei LMG S-19264T (=DSM 44701T), isolated from a smear-ripened cheese.</title>
        <authorList>
            <consortium name="US DOE Joint Genome Institute (JGI-PGF)"/>
            <person name="Walter F."/>
            <person name="Albersmeier A."/>
            <person name="Kalinowski J."/>
            <person name="Ruckert C."/>
        </authorList>
    </citation>
    <scope>NUCLEOTIDE SEQUENCE</scope>
    <source>
        <strain evidence="8">VKM B-2789</strain>
    </source>
</reference>
<evidence type="ECO:0000313" key="8">
    <source>
        <dbReference type="EMBL" id="GLK84319.1"/>
    </source>
</evidence>
<keyword evidence="4 6" id="KW-0813">Transport</keyword>
<comment type="similarity">
    <text evidence="2 6">Belongs to the PqqB family.</text>
</comment>
<comment type="function">
    <text evidence="6">May be involved in the transport of PQQ or its precursor to the periplasm.</text>
</comment>
<protein>
    <recommendedName>
        <fullName evidence="3 6">Coenzyme PQQ synthesis protein B</fullName>
    </recommendedName>
    <alternativeName>
        <fullName evidence="6">Pyrroloquinoline quinone biosynthesis protein B</fullName>
    </alternativeName>
</protein>
<proteinExistence type="inferred from homology"/>
<name>A0A9W6JYM5_9HYPH</name>
<dbReference type="InterPro" id="IPR011842">
    <property type="entry name" value="PQQ_synth_PqqB"/>
</dbReference>
<comment type="pathway">
    <text evidence="1 6">Cofactor biosynthesis; pyrroloquinoline quinone biosynthesis.</text>
</comment>
<evidence type="ECO:0000256" key="3">
    <source>
        <dbReference type="ARBA" id="ARBA00015084"/>
    </source>
</evidence>
<evidence type="ECO:0000256" key="6">
    <source>
        <dbReference type="HAMAP-Rule" id="MF_00653"/>
    </source>
</evidence>
<keyword evidence="5 6" id="KW-0884">PQQ biosynthesis</keyword>
<evidence type="ECO:0000259" key="7">
    <source>
        <dbReference type="Pfam" id="PF12706"/>
    </source>
</evidence>